<name>A0A561UFS3_9ACTN</name>
<organism evidence="2 3">
    <name type="scientific">Kitasatospora viridis</name>
    <dbReference type="NCBI Taxonomy" id="281105"/>
    <lineage>
        <taxon>Bacteria</taxon>
        <taxon>Bacillati</taxon>
        <taxon>Actinomycetota</taxon>
        <taxon>Actinomycetes</taxon>
        <taxon>Kitasatosporales</taxon>
        <taxon>Streptomycetaceae</taxon>
        <taxon>Kitasatospora</taxon>
    </lineage>
</organism>
<dbReference type="InterPro" id="IPR027304">
    <property type="entry name" value="Trigger_fact/SurA_dom_sf"/>
</dbReference>
<keyword evidence="3" id="KW-1185">Reference proteome</keyword>
<sequence>MIRSSVRRTLPLLGVLGAALALTACGSQAPRPGAAALIGSDKITVSAVEARVGEFRAQAAELPTGQYQEQAGLVGATVSEMVFDRVVAHALADHGLTVSDAEVAQARDQGVAELGGEQALEQTLLLKHVVPTQDIDAYFREQLGLQKLAALNGQQIGTADGNKTVHQLLTEASDELKVTVNPRYGSWDPAQAVLDGPSEPWLPQSGAAA</sequence>
<comment type="caution">
    <text evidence="2">The sequence shown here is derived from an EMBL/GenBank/DDBJ whole genome shotgun (WGS) entry which is preliminary data.</text>
</comment>
<feature type="signal peptide" evidence="1">
    <location>
        <begin position="1"/>
        <end position="29"/>
    </location>
</feature>
<dbReference type="RefSeq" id="WP_170304883.1">
    <property type="nucleotide sequence ID" value="NZ_BAAAMZ010000018.1"/>
</dbReference>
<proteinExistence type="predicted"/>
<dbReference type="EMBL" id="VIWT01000001">
    <property type="protein sequence ID" value="TWF98221.1"/>
    <property type="molecule type" value="Genomic_DNA"/>
</dbReference>
<accession>A0A561UFS3</accession>
<dbReference type="Gene3D" id="1.10.4030.10">
    <property type="entry name" value="Porin chaperone SurA, peptide-binding domain"/>
    <property type="match status" value="1"/>
</dbReference>
<evidence type="ECO:0000313" key="2">
    <source>
        <dbReference type="EMBL" id="TWF98221.1"/>
    </source>
</evidence>
<evidence type="ECO:0000256" key="1">
    <source>
        <dbReference type="SAM" id="SignalP"/>
    </source>
</evidence>
<feature type="chain" id="PRO_5039409908" evidence="1">
    <location>
        <begin position="30"/>
        <end position="209"/>
    </location>
</feature>
<dbReference type="SUPFAM" id="SSF109998">
    <property type="entry name" value="Triger factor/SurA peptide-binding domain-like"/>
    <property type="match status" value="1"/>
</dbReference>
<dbReference type="PROSITE" id="PS51257">
    <property type="entry name" value="PROKAR_LIPOPROTEIN"/>
    <property type="match status" value="1"/>
</dbReference>
<keyword evidence="1" id="KW-0732">Signal</keyword>
<dbReference type="AlphaFoldDB" id="A0A561UFS3"/>
<protein>
    <submittedName>
        <fullName evidence="2">SurA-like protein</fullName>
    </submittedName>
</protein>
<evidence type="ECO:0000313" key="3">
    <source>
        <dbReference type="Proteomes" id="UP000317940"/>
    </source>
</evidence>
<dbReference type="Proteomes" id="UP000317940">
    <property type="component" value="Unassembled WGS sequence"/>
</dbReference>
<reference evidence="2 3" key="1">
    <citation type="submission" date="2019-06" db="EMBL/GenBank/DDBJ databases">
        <title>Sequencing the genomes of 1000 actinobacteria strains.</title>
        <authorList>
            <person name="Klenk H.-P."/>
        </authorList>
    </citation>
    <scope>NUCLEOTIDE SEQUENCE [LARGE SCALE GENOMIC DNA]</scope>
    <source>
        <strain evidence="2 3">DSM 44826</strain>
    </source>
</reference>
<gene>
    <name evidence="2" type="ORF">FHX73_112025</name>
</gene>